<dbReference type="AlphaFoldDB" id="A0A6C0IZR5"/>
<dbReference type="EMBL" id="MN740285">
    <property type="protein sequence ID" value="QHT97946.1"/>
    <property type="molecule type" value="Genomic_DNA"/>
</dbReference>
<reference evidence="1" key="1">
    <citation type="journal article" date="2020" name="Nature">
        <title>Giant virus diversity and host interactions through global metagenomics.</title>
        <authorList>
            <person name="Schulz F."/>
            <person name="Roux S."/>
            <person name="Paez-Espino D."/>
            <person name="Jungbluth S."/>
            <person name="Walsh D.A."/>
            <person name="Denef V.J."/>
            <person name="McMahon K.D."/>
            <person name="Konstantinidis K.T."/>
            <person name="Eloe-Fadrosh E.A."/>
            <person name="Kyrpides N.C."/>
            <person name="Woyke T."/>
        </authorList>
    </citation>
    <scope>NUCLEOTIDE SEQUENCE</scope>
    <source>
        <strain evidence="1">GVMAG-M-3300025572-1</strain>
    </source>
</reference>
<name>A0A6C0IZR5_9ZZZZ</name>
<organism evidence="1">
    <name type="scientific">viral metagenome</name>
    <dbReference type="NCBI Taxonomy" id="1070528"/>
    <lineage>
        <taxon>unclassified sequences</taxon>
        <taxon>metagenomes</taxon>
        <taxon>organismal metagenomes</taxon>
    </lineage>
</organism>
<accession>A0A6C0IZR5</accession>
<sequence>MSSRRAQIELPYTKEEVLFYQRKYPQLRIRLDLDRETLRLKIREARRLDGRLASLRVD</sequence>
<protein>
    <submittedName>
        <fullName evidence="1">Uncharacterized protein</fullName>
    </submittedName>
</protein>
<evidence type="ECO:0000313" key="1">
    <source>
        <dbReference type="EMBL" id="QHT97946.1"/>
    </source>
</evidence>
<proteinExistence type="predicted"/>